<dbReference type="Proteomes" id="UP000605992">
    <property type="component" value="Unassembled WGS sequence"/>
</dbReference>
<feature type="region of interest" description="Disordered" evidence="1">
    <location>
        <begin position="1"/>
        <end position="38"/>
    </location>
</feature>
<organism evidence="2 3">
    <name type="scientific">Planotetraspora thailandica</name>
    <dbReference type="NCBI Taxonomy" id="487172"/>
    <lineage>
        <taxon>Bacteria</taxon>
        <taxon>Bacillati</taxon>
        <taxon>Actinomycetota</taxon>
        <taxon>Actinomycetes</taxon>
        <taxon>Streptosporangiales</taxon>
        <taxon>Streptosporangiaceae</taxon>
        <taxon>Planotetraspora</taxon>
    </lineage>
</organism>
<keyword evidence="3" id="KW-1185">Reference proteome</keyword>
<proteinExistence type="predicted"/>
<evidence type="ECO:0000256" key="1">
    <source>
        <dbReference type="SAM" id="MobiDB-lite"/>
    </source>
</evidence>
<name>A0A8J3V4F3_9ACTN</name>
<protein>
    <submittedName>
        <fullName evidence="2">Uncharacterized protein</fullName>
    </submittedName>
</protein>
<evidence type="ECO:0000313" key="3">
    <source>
        <dbReference type="Proteomes" id="UP000605992"/>
    </source>
</evidence>
<sequence length="56" mass="5985">MSPHDEEEATAGPLMGAKGYHNPMYEQDNAPGGTANPAQSLQYSELSYDNMAALRG</sequence>
<dbReference type="RefSeq" id="WP_203945017.1">
    <property type="nucleotide sequence ID" value="NZ_BOOR01000021.1"/>
</dbReference>
<dbReference type="EMBL" id="BOOR01000021">
    <property type="protein sequence ID" value="GII54811.1"/>
    <property type="molecule type" value="Genomic_DNA"/>
</dbReference>
<evidence type="ECO:0000313" key="2">
    <source>
        <dbReference type="EMBL" id="GII54811.1"/>
    </source>
</evidence>
<accession>A0A8J3V4F3</accession>
<reference evidence="2" key="1">
    <citation type="submission" date="2021-01" db="EMBL/GenBank/DDBJ databases">
        <title>Whole genome shotgun sequence of Planotetraspora thailandica NBRC 104271.</title>
        <authorList>
            <person name="Komaki H."/>
            <person name="Tamura T."/>
        </authorList>
    </citation>
    <scope>NUCLEOTIDE SEQUENCE</scope>
    <source>
        <strain evidence="2">NBRC 104271</strain>
    </source>
</reference>
<gene>
    <name evidence="2" type="ORF">Pth03_32000</name>
</gene>
<dbReference type="AlphaFoldDB" id="A0A8J3V4F3"/>
<comment type="caution">
    <text evidence="2">The sequence shown here is derived from an EMBL/GenBank/DDBJ whole genome shotgun (WGS) entry which is preliminary data.</text>
</comment>